<dbReference type="InterPro" id="IPR050679">
    <property type="entry name" value="Bact_HTH_transcr_reg"/>
</dbReference>
<dbReference type="InterPro" id="IPR036388">
    <property type="entry name" value="WH-like_DNA-bd_sf"/>
</dbReference>
<sequence>MTIPIYQKIMELIRDEIRNQAPNTPILSERELEKKYNASRMTVRKAIDLLVEEGVLYRVQNIGTFVADSKLHKKTDSHALNSFDLECDYKIIYFDVKDENREVAQKLEISTHDQFVRIVRLNLQNGQPESLDQIYIVRLMIDDSVMNNILNILEFSAKIETGSVNQVFVPMIVPVKFANLLNVKINTPIICVQSKINTKNGRIYAYIESYLNPEAKSIEITI</sequence>
<feature type="domain" description="HTH gntR-type" evidence="4">
    <location>
        <begin position="3"/>
        <end position="69"/>
    </location>
</feature>
<evidence type="ECO:0000256" key="3">
    <source>
        <dbReference type="ARBA" id="ARBA00023163"/>
    </source>
</evidence>
<keyword evidence="3" id="KW-0804">Transcription</keyword>
<dbReference type="AlphaFoldDB" id="A0A1T4K7V8"/>
<dbReference type="GO" id="GO:0045892">
    <property type="term" value="P:negative regulation of DNA-templated transcription"/>
    <property type="evidence" value="ECO:0007669"/>
    <property type="project" value="TreeGrafter"/>
</dbReference>
<dbReference type="Gene3D" id="1.10.10.10">
    <property type="entry name" value="Winged helix-like DNA-binding domain superfamily/Winged helix DNA-binding domain"/>
    <property type="match status" value="1"/>
</dbReference>
<dbReference type="PANTHER" id="PTHR44846:SF1">
    <property type="entry name" value="MANNOSYL-D-GLYCERATE TRANSPORT_METABOLISM SYSTEM REPRESSOR MNGR-RELATED"/>
    <property type="match status" value="1"/>
</dbReference>
<gene>
    <name evidence="5" type="ORF">SAMN02745191_0381</name>
</gene>
<dbReference type="SMART" id="SM00345">
    <property type="entry name" value="HTH_GNTR"/>
    <property type="match status" value="1"/>
</dbReference>
<dbReference type="EMBL" id="FUWY01000001">
    <property type="protein sequence ID" value="SJZ38496.1"/>
    <property type="molecule type" value="Genomic_DNA"/>
</dbReference>
<dbReference type="CDD" id="cd07377">
    <property type="entry name" value="WHTH_GntR"/>
    <property type="match status" value="1"/>
</dbReference>
<keyword evidence="6" id="KW-1185">Reference proteome</keyword>
<dbReference type="Pfam" id="PF07702">
    <property type="entry name" value="UTRA"/>
    <property type="match status" value="1"/>
</dbReference>
<dbReference type="InterPro" id="IPR011663">
    <property type="entry name" value="UTRA"/>
</dbReference>
<protein>
    <submittedName>
        <fullName evidence="5">GntR family transcriptional regulator</fullName>
    </submittedName>
</protein>
<dbReference type="SMART" id="SM00866">
    <property type="entry name" value="UTRA"/>
    <property type="match status" value="1"/>
</dbReference>
<dbReference type="InterPro" id="IPR000524">
    <property type="entry name" value="Tscrpt_reg_HTH_GntR"/>
</dbReference>
<dbReference type="SUPFAM" id="SSF46785">
    <property type="entry name" value="Winged helix' DNA-binding domain"/>
    <property type="match status" value="1"/>
</dbReference>
<dbReference type="PRINTS" id="PR00035">
    <property type="entry name" value="HTHGNTR"/>
</dbReference>
<dbReference type="STRING" id="118967.SAMN02745191_0381"/>
<dbReference type="Pfam" id="PF00392">
    <property type="entry name" value="GntR"/>
    <property type="match status" value="1"/>
</dbReference>
<proteinExistence type="predicted"/>
<dbReference type="PANTHER" id="PTHR44846">
    <property type="entry name" value="MANNOSYL-D-GLYCERATE TRANSPORT/METABOLISM SYSTEM REPRESSOR MNGR-RELATED"/>
    <property type="match status" value="1"/>
</dbReference>
<evidence type="ECO:0000256" key="2">
    <source>
        <dbReference type="ARBA" id="ARBA00023125"/>
    </source>
</evidence>
<dbReference type="SUPFAM" id="SSF64288">
    <property type="entry name" value="Chorismate lyase-like"/>
    <property type="match status" value="1"/>
</dbReference>
<keyword evidence="1" id="KW-0805">Transcription regulation</keyword>
<dbReference type="GO" id="GO:0003677">
    <property type="term" value="F:DNA binding"/>
    <property type="evidence" value="ECO:0007669"/>
    <property type="project" value="UniProtKB-KW"/>
</dbReference>
<name>A0A1T4K7V8_9FIRM</name>
<evidence type="ECO:0000313" key="6">
    <source>
        <dbReference type="Proteomes" id="UP000243297"/>
    </source>
</evidence>
<accession>A0A1T4K7V8</accession>
<dbReference type="GO" id="GO:0003700">
    <property type="term" value="F:DNA-binding transcription factor activity"/>
    <property type="evidence" value="ECO:0007669"/>
    <property type="project" value="InterPro"/>
</dbReference>
<dbReference type="OrthoDB" id="9815017at2"/>
<dbReference type="Gene3D" id="3.40.1410.10">
    <property type="entry name" value="Chorismate lyase-like"/>
    <property type="match status" value="1"/>
</dbReference>
<dbReference type="PROSITE" id="PS50949">
    <property type="entry name" value="HTH_GNTR"/>
    <property type="match status" value="1"/>
</dbReference>
<dbReference type="InterPro" id="IPR036390">
    <property type="entry name" value="WH_DNA-bd_sf"/>
</dbReference>
<dbReference type="RefSeq" id="WP_078710826.1">
    <property type="nucleotide sequence ID" value="NZ_FUWY01000001.1"/>
</dbReference>
<organism evidence="5 6">
    <name type="scientific">Anaerorhabdus furcosa</name>
    <dbReference type="NCBI Taxonomy" id="118967"/>
    <lineage>
        <taxon>Bacteria</taxon>
        <taxon>Bacillati</taxon>
        <taxon>Bacillota</taxon>
        <taxon>Erysipelotrichia</taxon>
        <taxon>Erysipelotrichales</taxon>
        <taxon>Erysipelotrichaceae</taxon>
        <taxon>Anaerorhabdus</taxon>
    </lineage>
</organism>
<evidence type="ECO:0000256" key="1">
    <source>
        <dbReference type="ARBA" id="ARBA00023015"/>
    </source>
</evidence>
<dbReference type="Proteomes" id="UP000243297">
    <property type="component" value="Unassembled WGS sequence"/>
</dbReference>
<evidence type="ECO:0000313" key="5">
    <source>
        <dbReference type="EMBL" id="SJZ38496.1"/>
    </source>
</evidence>
<keyword evidence="2" id="KW-0238">DNA-binding</keyword>
<reference evidence="6" key="1">
    <citation type="submission" date="2017-02" db="EMBL/GenBank/DDBJ databases">
        <authorList>
            <person name="Varghese N."/>
            <person name="Submissions S."/>
        </authorList>
    </citation>
    <scope>NUCLEOTIDE SEQUENCE [LARGE SCALE GENOMIC DNA]</scope>
    <source>
        <strain evidence="6">ATCC 25662</strain>
    </source>
</reference>
<dbReference type="InterPro" id="IPR028978">
    <property type="entry name" value="Chorismate_lyase_/UTRA_dom_sf"/>
</dbReference>
<evidence type="ECO:0000259" key="4">
    <source>
        <dbReference type="PROSITE" id="PS50949"/>
    </source>
</evidence>